<feature type="region of interest" description="Disordered" evidence="2">
    <location>
        <begin position="118"/>
        <end position="151"/>
    </location>
</feature>
<dbReference type="Proteomes" id="UP000612055">
    <property type="component" value="Unassembled WGS sequence"/>
</dbReference>
<dbReference type="PANTHER" id="PTHR31377:SF0">
    <property type="entry name" value="AGMATINE DEIMINASE-RELATED"/>
    <property type="match status" value="1"/>
</dbReference>
<name>A0A835Y518_9CHLO</name>
<evidence type="ECO:0000256" key="2">
    <source>
        <dbReference type="SAM" id="MobiDB-lite"/>
    </source>
</evidence>
<dbReference type="GO" id="GO:0004668">
    <property type="term" value="F:protein-arginine deiminase activity"/>
    <property type="evidence" value="ECO:0007669"/>
    <property type="project" value="InterPro"/>
</dbReference>
<dbReference type="AlphaFoldDB" id="A0A835Y518"/>
<dbReference type="GO" id="GO:0009446">
    <property type="term" value="P:putrescine biosynthetic process"/>
    <property type="evidence" value="ECO:0007669"/>
    <property type="project" value="InterPro"/>
</dbReference>
<dbReference type="GO" id="GO:0047632">
    <property type="term" value="F:agmatine deiminase activity"/>
    <property type="evidence" value="ECO:0007669"/>
    <property type="project" value="TreeGrafter"/>
</dbReference>
<comment type="caution">
    <text evidence="3">The sequence shown here is derived from an EMBL/GenBank/DDBJ whole genome shotgun (WGS) entry which is preliminary data.</text>
</comment>
<feature type="region of interest" description="Disordered" evidence="2">
    <location>
        <begin position="466"/>
        <end position="499"/>
    </location>
</feature>
<feature type="compositionally biased region" description="Low complexity" evidence="2">
    <location>
        <begin position="142"/>
        <end position="151"/>
    </location>
</feature>
<evidence type="ECO:0000313" key="4">
    <source>
        <dbReference type="Proteomes" id="UP000612055"/>
    </source>
</evidence>
<evidence type="ECO:0000313" key="3">
    <source>
        <dbReference type="EMBL" id="KAG2496517.1"/>
    </source>
</evidence>
<feature type="region of interest" description="Disordered" evidence="2">
    <location>
        <begin position="41"/>
        <end position="87"/>
    </location>
</feature>
<dbReference type="SUPFAM" id="SSF55909">
    <property type="entry name" value="Pentein"/>
    <property type="match status" value="1"/>
</dbReference>
<sequence length="581" mass="59742">MAGRARCGASLQPWASAVLRGAVPEAAATALLQAKPQPAVPALLSDGQTPLTNPAPGSTSAPAAAGSSHPCAPWRHQQGPSAPCGNLSATAATRQGFRAPFLPQSWASGYASPGAQASRQAFSTSSSALAPASTPYPPPPSASARPPSVPAEARGGRLVWALPGLGPGPTPRDLGFRMPGEWEPHEGTWMAFPYDARLWREGAKPVQRQIAALARAISQREQVWLAADPEVYAVAREALRGASGVQVVRMPHNDVWSRDWGPTCVVRDPPASAVREVAAVHWQYNCYGAPQKVAAGEPVLMADWAKDAAAGRALASHARVSRSWEAPLCIEGGALHSDGEGTLLVTAECLLHPSRNPHLSAAEIEELLCAFLGGEKVLWLPRGMVGDEQGTNGHVDNVACFARPGTVLLAWADPEDPRADPALAHMASSNLAALQAASTDARGRSLEVIKVPCPSPPLTVTEAEAAGLPRMPPPPSAPGADAGASGSDGSGAGGGGAARGPAAPLVPGQLLPGSYLNHYICNGAVVVPVYGGAQSRSDDDALTVLARAYPGRAVVPVAAREVLLGGGSVHCVTQQRPRGPG</sequence>
<reference evidence="3" key="1">
    <citation type="journal article" date="2020" name="bioRxiv">
        <title>Comparative genomics of Chlamydomonas.</title>
        <authorList>
            <person name="Craig R.J."/>
            <person name="Hasan A.R."/>
            <person name="Ness R.W."/>
            <person name="Keightley P.D."/>
        </authorList>
    </citation>
    <scope>NUCLEOTIDE SEQUENCE</scope>
    <source>
        <strain evidence="3">CCAP 11/70</strain>
    </source>
</reference>
<dbReference type="PANTHER" id="PTHR31377">
    <property type="entry name" value="AGMATINE DEIMINASE-RELATED"/>
    <property type="match status" value="1"/>
</dbReference>
<proteinExistence type="predicted"/>
<keyword evidence="4" id="KW-1185">Reference proteome</keyword>
<protein>
    <recommendedName>
        <fullName evidence="5">Agmatine deiminase</fullName>
    </recommendedName>
</protein>
<dbReference type="Gene3D" id="3.75.10.10">
    <property type="entry name" value="L-arginine/glycine Amidinotransferase, Chain A"/>
    <property type="match status" value="1"/>
</dbReference>
<accession>A0A835Y518</accession>
<gene>
    <name evidence="3" type="ORF">HYH03_005341</name>
</gene>
<dbReference type="Pfam" id="PF04371">
    <property type="entry name" value="PAD_porph"/>
    <property type="match status" value="1"/>
</dbReference>
<dbReference type="InterPro" id="IPR007466">
    <property type="entry name" value="Peptidyl-Arg-deiminase_porph"/>
</dbReference>
<dbReference type="EMBL" id="JAEHOE010000018">
    <property type="protein sequence ID" value="KAG2496517.1"/>
    <property type="molecule type" value="Genomic_DNA"/>
</dbReference>
<feature type="compositionally biased region" description="Low complexity" evidence="2">
    <location>
        <begin position="121"/>
        <end position="133"/>
    </location>
</feature>
<keyword evidence="1" id="KW-0378">Hydrolase</keyword>
<feature type="compositionally biased region" description="Low complexity" evidence="2">
    <location>
        <begin position="54"/>
        <end position="73"/>
    </location>
</feature>
<organism evidence="3 4">
    <name type="scientific">Edaphochlamys debaryana</name>
    <dbReference type="NCBI Taxonomy" id="47281"/>
    <lineage>
        <taxon>Eukaryota</taxon>
        <taxon>Viridiplantae</taxon>
        <taxon>Chlorophyta</taxon>
        <taxon>core chlorophytes</taxon>
        <taxon>Chlorophyceae</taxon>
        <taxon>CS clade</taxon>
        <taxon>Chlamydomonadales</taxon>
        <taxon>Chlamydomonadales incertae sedis</taxon>
        <taxon>Edaphochlamys</taxon>
    </lineage>
</organism>
<feature type="compositionally biased region" description="Gly residues" evidence="2">
    <location>
        <begin position="486"/>
        <end position="498"/>
    </location>
</feature>
<evidence type="ECO:0008006" key="5">
    <source>
        <dbReference type="Google" id="ProtNLM"/>
    </source>
</evidence>
<evidence type="ECO:0000256" key="1">
    <source>
        <dbReference type="ARBA" id="ARBA00022801"/>
    </source>
</evidence>
<dbReference type="OrthoDB" id="544103at2759"/>